<keyword evidence="1" id="KW-0472">Membrane</keyword>
<protein>
    <recommendedName>
        <fullName evidence="3">Alpha-galactosidase NEW3 domain-containing protein</fullName>
    </recommendedName>
</protein>
<name>A0A927GT06_9BACL</name>
<keyword evidence="5" id="KW-1185">Reference proteome</keyword>
<dbReference type="PANTHER" id="PTHR39198">
    <property type="entry name" value="HYPOTHETICAL MEMBRANE PROTEIN, CONSERVED"/>
    <property type="match status" value="1"/>
</dbReference>
<dbReference type="Pfam" id="PF10633">
    <property type="entry name" value="NPCBM_assoc"/>
    <property type="match status" value="2"/>
</dbReference>
<organism evidence="4 5">
    <name type="scientific">Paenibacillus sabuli</name>
    <dbReference type="NCBI Taxonomy" id="2772509"/>
    <lineage>
        <taxon>Bacteria</taxon>
        <taxon>Bacillati</taxon>
        <taxon>Bacillota</taxon>
        <taxon>Bacilli</taxon>
        <taxon>Bacillales</taxon>
        <taxon>Paenibacillaceae</taxon>
        <taxon>Paenibacillus</taxon>
    </lineage>
</organism>
<sequence length="393" mass="40880">MSAVPSRLSIRSLWPSCLVLALACSLLLALTGAAPRAHAAEGIELYTPYTELSAPPGESISYSIEVINDSSATQQVAVGLTTEAADWQYELTAGGRAIRTLAVKSGESQTLTLQLEVPLQVEKGAYTFRVTGGAAALPLTVNVSEAGTFSSELTSDQANLEGYADTTFSFTASLRNRTGEAQTYALSADSPAGWDVRFKSGSDTITSIAVEPNASQTITVEAVPPQSVAAGTYPIPIRAANNATSAETSLEAVVTGNYGLALSTSNDLLSTDVTAGGERRLDVVVTNTGTAELQDVSLTSQAPVGWEVTFEPATITSVAPGETANAQVRIKSSGEALAGDYAVSLAASSAQKADDLTLRVAVKASVLWGWIGVLIVVAVAAGIYYLFRKYGRR</sequence>
<reference evidence="4" key="1">
    <citation type="submission" date="2020-09" db="EMBL/GenBank/DDBJ databases">
        <title>A novel bacterium of genus Paenibacillus, isolated from South China Sea.</title>
        <authorList>
            <person name="Huang H."/>
            <person name="Mo K."/>
            <person name="Hu Y."/>
        </authorList>
    </citation>
    <scope>NUCLEOTIDE SEQUENCE</scope>
    <source>
        <strain evidence="4">IB182496</strain>
    </source>
</reference>
<feature type="domain" description="Alpha-galactosidase NEW3" evidence="3">
    <location>
        <begin position="273"/>
        <end position="348"/>
    </location>
</feature>
<feature type="signal peptide" evidence="2">
    <location>
        <begin position="1"/>
        <end position="39"/>
    </location>
</feature>
<evidence type="ECO:0000256" key="1">
    <source>
        <dbReference type="SAM" id="Phobius"/>
    </source>
</evidence>
<evidence type="ECO:0000259" key="3">
    <source>
        <dbReference type="Pfam" id="PF10633"/>
    </source>
</evidence>
<dbReference type="Proteomes" id="UP000621560">
    <property type="component" value="Unassembled WGS sequence"/>
</dbReference>
<accession>A0A927GT06</accession>
<dbReference type="AlphaFoldDB" id="A0A927GT06"/>
<keyword evidence="2" id="KW-0732">Signal</keyword>
<dbReference type="EMBL" id="JACXIZ010000035">
    <property type="protein sequence ID" value="MBD2847319.1"/>
    <property type="molecule type" value="Genomic_DNA"/>
</dbReference>
<dbReference type="InterPro" id="IPR013783">
    <property type="entry name" value="Ig-like_fold"/>
</dbReference>
<keyword evidence="1" id="KW-0812">Transmembrane</keyword>
<dbReference type="PANTHER" id="PTHR39198:SF1">
    <property type="entry name" value="ALPHA-GALACTOSIDASE NEW3 DOMAIN-CONTAINING PROTEIN"/>
    <property type="match status" value="1"/>
</dbReference>
<evidence type="ECO:0000313" key="5">
    <source>
        <dbReference type="Proteomes" id="UP000621560"/>
    </source>
</evidence>
<evidence type="ECO:0000313" key="4">
    <source>
        <dbReference type="EMBL" id="MBD2847319.1"/>
    </source>
</evidence>
<evidence type="ECO:0000256" key="2">
    <source>
        <dbReference type="SAM" id="SignalP"/>
    </source>
</evidence>
<keyword evidence="1" id="KW-1133">Transmembrane helix</keyword>
<dbReference type="Gene3D" id="2.60.40.10">
    <property type="entry name" value="Immunoglobulins"/>
    <property type="match status" value="2"/>
</dbReference>
<dbReference type="InterPro" id="IPR018905">
    <property type="entry name" value="A-galactase_NEW3"/>
</dbReference>
<comment type="caution">
    <text evidence="4">The sequence shown here is derived from an EMBL/GenBank/DDBJ whole genome shotgun (WGS) entry which is preliminary data.</text>
</comment>
<proteinExistence type="predicted"/>
<feature type="domain" description="Alpha-galactosidase NEW3" evidence="3">
    <location>
        <begin position="178"/>
        <end position="239"/>
    </location>
</feature>
<dbReference type="PROSITE" id="PS51257">
    <property type="entry name" value="PROKAR_LIPOPROTEIN"/>
    <property type="match status" value="1"/>
</dbReference>
<feature type="transmembrane region" description="Helical" evidence="1">
    <location>
        <begin position="367"/>
        <end position="387"/>
    </location>
</feature>
<dbReference type="RefSeq" id="WP_190920419.1">
    <property type="nucleotide sequence ID" value="NZ_JACXIZ010000035.1"/>
</dbReference>
<feature type="chain" id="PRO_5037173231" description="Alpha-galactosidase NEW3 domain-containing protein" evidence="2">
    <location>
        <begin position="40"/>
        <end position="393"/>
    </location>
</feature>
<gene>
    <name evidence="4" type="ORF">IDH44_19130</name>
</gene>